<dbReference type="VEuPathDB" id="FungiDB:GGTG_04454"/>
<organism evidence="1">
    <name type="scientific">Gaeumannomyces tritici (strain R3-111a-1)</name>
    <name type="common">Wheat and barley take-all root rot fungus</name>
    <name type="synonym">Gaeumannomyces graminis var. tritici</name>
    <dbReference type="NCBI Taxonomy" id="644352"/>
    <lineage>
        <taxon>Eukaryota</taxon>
        <taxon>Fungi</taxon>
        <taxon>Dikarya</taxon>
        <taxon>Ascomycota</taxon>
        <taxon>Pezizomycotina</taxon>
        <taxon>Sordariomycetes</taxon>
        <taxon>Sordariomycetidae</taxon>
        <taxon>Magnaporthales</taxon>
        <taxon>Magnaporthaceae</taxon>
        <taxon>Gaeumannomyces</taxon>
    </lineage>
</organism>
<dbReference type="Proteomes" id="UP000006039">
    <property type="component" value="Unassembled WGS sequence"/>
</dbReference>
<dbReference type="OrthoDB" id="3508416at2759"/>
<dbReference type="RefSeq" id="XP_009220515.1">
    <property type="nucleotide sequence ID" value="XM_009222251.1"/>
</dbReference>
<dbReference type="GeneID" id="20344912"/>
<reference evidence="2" key="5">
    <citation type="submission" date="2018-04" db="UniProtKB">
        <authorList>
            <consortium name="EnsemblFungi"/>
        </authorList>
    </citation>
    <scope>IDENTIFICATION</scope>
    <source>
        <strain evidence="2">R3-111a-1</strain>
    </source>
</reference>
<evidence type="ECO:0000313" key="3">
    <source>
        <dbReference type="Proteomes" id="UP000006039"/>
    </source>
</evidence>
<dbReference type="AlphaFoldDB" id="J3NT56"/>
<protein>
    <submittedName>
        <fullName evidence="1 2">Uncharacterized protein</fullName>
    </submittedName>
</protein>
<proteinExistence type="predicted"/>
<evidence type="ECO:0000313" key="1">
    <source>
        <dbReference type="EMBL" id="EJT79370.1"/>
    </source>
</evidence>
<reference evidence="1" key="3">
    <citation type="submission" date="2010-09" db="EMBL/GenBank/DDBJ databases">
        <title>Annotation of Gaeumannomyces graminis var. tritici R3-111a-1.</title>
        <authorList>
            <consortium name="The Broad Institute Genome Sequencing Platform"/>
            <person name="Ma L.-J."/>
            <person name="Dead R."/>
            <person name="Young S.K."/>
            <person name="Zeng Q."/>
            <person name="Gargeya S."/>
            <person name="Fitzgerald M."/>
            <person name="Haas B."/>
            <person name="Abouelleil A."/>
            <person name="Alvarado L."/>
            <person name="Arachchi H.M."/>
            <person name="Berlin A."/>
            <person name="Brown A."/>
            <person name="Chapman S.B."/>
            <person name="Chen Z."/>
            <person name="Dunbar C."/>
            <person name="Freedman E."/>
            <person name="Gearin G."/>
            <person name="Gellesch M."/>
            <person name="Goldberg J."/>
            <person name="Griggs A."/>
            <person name="Gujja S."/>
            <person name="Heiman D."/>
            <person name="Howarth C."/>
            <person name="Larson L."/>
            <person name="Lui A."/>
            <person name="MacDonald P.J.P."/>
            <person name="Mehta T."/>
            <person name="Montmayeur A."/>
            <person name="Murphy C."/>
            <person name="Neiman D."/>
            <person name="Pearson M."/>
            <person name="Priest M."/>
            <person name="Roberts A."/>
            <person name="Saif S."/>
            <person name="Shea T."/>
            <person name="Shenoy N."/>
            <person name="Sisk P."/>
            <person name="Stolte C."/>
            <person name="Sykes S."/>
            <person name="Yandava C."/>
            <person name="Wortman J."/>
            <person name="Nusbaum C."/>
            <person name="Birren B."/>
        </authorList>
    </citation>
    <scope>NUCLEOTIDE SEQUENCE</scope>
    <source>
        <strain evidence="1">R3-111a-1</strain>
    </source>
</reference>
<keyword evidence="3" id="KW-1185">Reference proteome</keyword>
<name>J3NT56_GAET3</name>
<reference evidence="2" key="4">
    <citation type="journal article" date="2015" name="G3 (Bethesda)">
        <title>Genome sequences of three phytopathogenic species of the Magnaporthaceae family of fungi.</title>
        <authorList>
            <person name="Okagaki L.H."/>
            <person name="Nunes C.C."/>
            <person name="Sailsbery J."/>
            <person name="Clay B."/>
            <person name="Brown D."/>
            <person name="John T."/>
            <person name="Oh Y."/>
            <person name="Young N."/>
            <person name="Fitzgerald M."/>
            <person name="Haas B.J."/>
            <person name="Zeng Q."/>
            <person name="Young S."/>
            <person name="Adiconis X."/>
            <person name="Fan L."/>
            <person name="Levin J.Z."/>
            <person name="Mitchell T.K."/>
            <person name="Okubara P.A."/>
            <person name="Farman M.L."/>
            <person name="Kohn L.M."/>
            <person name="Birren B."/>
            <person name="Ma L.-J."/>
            <person name="Dean R.A."/>
        </authorList>
    </citation>
    <scope>NUCLEOTIDE SEQUENCE</scope>
    <source>
        <strain evidence="2">R3-111a-1</strain>
    </source>
</reference>
<reference evidence="1" key="2">
    <citation type="submission" date="2010-07" db="EMBL/GenBank/DDBJ databases">
        <authorList>
            <consortium name="The Broad Institute Genome Sequencing Platform"/>
            <consortium name="Broad Institute Genome Sequencing Center for Infectious Disease"/>
            <person name="Ma L.-J."/>
            <person name="Dead R."/>
            <person name="Young S."/>
            <person name="Zeng Q."/>
            <person name="Koehrsen M."/>
            <person name="Alvarado L."/>
            <person name="Berlin A."/>
            <person name="Chapman S.B."/>
            <person name="Chen Z."/>
            <person name="Freedman E."/>
            <person name="Gellesch M."/>
            <person name="Goldberg J."/>
            <person name="Griggs A."/>
            <person name="Gujja S."/>
            <person name="Heilman E.R."/>
            <person name="Heiman D."/>
            <person name="Hepburn T."/>
            <person name="Howarth C."/>
            <person name="Jen D."/>
            <person name="Larson L."/>
            <person name="Mehta T."/>
            <person name="Neiman D."/>
            <person name="Pearson M."/>
            <person name="Roberts A."/>
            <person name="Saif S."/>
            <person name="Shea T."/>
            <person name="Shenoy N."/>
            <person name="Sisk P."/>
            <person name="Stolte C."/>
            <person name="Sykes S."/>
            <person name="Walk T."/>
            <person name="White J."/>
            <person name="Yandava C."/>
            <person name="Haas B."/>
            <person name="Nusbaum C."/>
            <person name="Birren B."/>
        </authorList>
    </citation>
    <scope>NUCLEOTIDE SEQUENCE</scope>
    <source>
        <strain evidence="1">R3-111a-1</strain>
    </source>
</reference>
<dbReference type="EMBL" id="GL385396">
    <property type="protein sequence ID" value="EJT79370.1"/>
    <property type="molecule type" value="Genomic_DNA"/>
</dbReference>
<dbReference type="EnsemblFungi" id="EJT79370">
    <property type="protein sequence ID" value="EJT79370"/>
    <property type="gene ID" value="GGTG_04454"/>
</dbReference>
<accession>J3NT56</accession>
<gene>
    <name evidence="2" type="primary">20344912</name>
    <name evidence="1" type="ORF">GGTG_04454</name>
</gene>
<reference evidence="3" key="1">
    <citation type="submission" date="2010-07" db="EMBL/GenBank/DDBJ databases">
        <title>The genome sequence of Gaeumannomyces graminis var. tritici strain R3-111a-1.</title>
        <authorList>
            <consortium name="The Broad Institute Genome Sequencing Platform"/>
            <person name="Ma L.-J."/>
            <person name="Dead R."/>
            <person name="Young S."/>
            <person name="Zeng Q."/>
            <person name="Koehrsen M."/>
            <person name="Alvarado L."/>
            <person name="Berlin A."/>
            <person name="Chapman S.B."/>
            <person name="Chen Z."/>
            <person name="Freedman E."/>
            <person name="Gellesch M."/>
            <person name="Goldberg J."/>
            <person name="Griggs A."/>
            <person name="Gujja S."/>
            <person name="Heilman E.R."/>
            <person name="Heiman D."/>
            <person name="Hepburn T."/>
            <person name="Howarth C."/>
            <person name="Jen D."/>
            <person name="Larson L."/>
            <person name="Mehta T."/>
            <person name="Neiman D."/>
            <person name="Pearson M."/>
            <person name="Roberts A."/>
            <person name="Saif S."/>
            <person name="Shea T."/>
            <person name="Shenoy N."/>
            <person name="Sisk P."/>
            <person name="Stolte C."/>
            <person name="Sykes S."/>
            <person name="Walk T."/>
            <person name="White J."/>
            <person name="Yandava C."/>
            <person name="Haas B."/>
            <person name="Nusbaum C."/>
            <person name="Birren B."/>
        </authorList>
    </citation>
    <scope>NUCLEOTIDE SEQUENCE [LARGE SCALE GENOMIC DNA]</scope>
    <source>
        <strain evidence="3">R3-111a-1</strain>
    </source>
</reference>
<evidence type="ECO:0000313" key="2">
    <source>
        <dbReference type="EnsemblFungi" id="EJT79370"/>
    </source>
</evidence>
<dbReference type="HOGENOM" id="CLU_2454853_0_0_1"/>
<sequence>MSTSGRNRSAATPEHENCSLFIRGLPAGLTTRQLLAGIHGVGRVYATHSNRTGLSPAASSWSRRQVRRQVEDEKATILLLRGRSVASFC</sequence>